<dbReference type="STRING" id="1618023.UH38_19670"/>
<proteinExistence type="predicted"/>
<dbReference type="SMART" id="SM00318">
    <property type="entry name" value="SNc"/>
    <property type="match status" value="1"/>
</dbReference>
<feature type="domain" description="TNase-like" evidence="5">
    <location>
        <begin position="24"/>
        <end position="147"/>
    </location>
</feature>
<dbReference type="EMBL" id="JYON01000026">
    <property type="protein sequence ID" value="KJH70210.1"/>
    <property type="molecule type" value="Genomic_DNA"/>
</dbReference>
<evidence type="ECO:0000256" key="1">
    <source>
        <dbReference type="ARBA" id="ARBA00022722"/>
    </source>
</evidence>
<evidence type="ECO:0000259" key="5">
    <source>
        <dbReference type="PROSITE" id="PS50830"/>
    </source>
</evidence>
<evidence type="ECO:0000256" key="2">
    <source>
        <dbReference type="ARBA" id="ARBA00022759"/>
    </source>
</evidence>
<name>A0A0D8ZN93_9CYAN</name>
<evidence type="ECO:0000256" key="4">
    <source>
        <dbReference type="SAM" id="SignalP"/>
    </source>
</evidence>
<dbReference type="Gene3D" id="2.40.50.90">
    <property type="match status" value="1"/>
</dbReference>
<dbReference type="GO" id="GO:0004519">
    <property type="term" value="F:endonuclease activity"/>
    <property type="evidence" value="ECO:0007669"/>
    <property type="project" value="UniProtKB-KW"/>
</dbReference>
<organism evidence="6 7">
    <name type="scientific">Aliterella atlantica CENA595</name>
    <dbReference type="NCBI Taxonomy" id="1618023"/>
    <lineage>
        <taxon>Bacteria</taxon>
        <taxon>Bacillati</taxon>
        <taxon>Cyanobacteriota</taxon>
        <taxon>Cyanophyceae</taxon>
        <taxon>Chroococcidiopsidales</taxon>
        <taxon>Aliterellaceae</taxon>
        <taxon>Aliterella</taxon>
    </lineage>
</organism>
<dbReference type="PANTHER" id="PTHR12302">
    <property type="entry name" value="EBNA2 BINDING PROTEIN P100"/>
    <property type="match status" value="1"/>
</dbReference>
<dbReference type="AlphaFoldDB" id="A0A0D8ZN93"/>
<evidence type="ECO:0000256" key="3">
    <source>
        <dbReference type="ARBA" id="ARBA00022801"/>
    </source>
</evidence>
<dbReference type="PROSITE" id="PS50830">
    <property type="entry name" value="TNASE_3"/>
    <property type="match status" value="1"/>
</dbReference>
<keyword evidence="1" id="KW-0540">Nuclease</keyword>
<evidence type="ECO:0000313" key="7">
    <source>
        <dbReference type="Proteomes" id="UP000032452"/>
    </source>
</evidence>
<keyword evidence="4" id="KW-0732">Signal</keyword>
<comment type="caution">
    <text evidence="6">The sequence shown here is derived from an EMBL/GenBank/DDBJ whole genome shotgun (WGS) entry which is preliminary data.</text>
</comment>
<dbReference type="PROSITE" id="PS51257">
    <property type="entry name" value="PROKAR_LIPOPROTEIN"/>
    <property type="match status" value="1"/>
</dbReference>
<keyword evidence="7" id="KW-1185">Reference proteome</keyword>
<dbReference type="InterPro" id="IPR035437">
    <property type="entry name" value="SNase_OB-fold_sf"/>
</dbReference>
<accession>A0A0D8ZN93</accession>
<keyword evidence="2" id="KW-0255">Endonuclease</keyword>
<keyword evidence="3" id="KW-0378">Hydrolase</keyword>
<protein>
    <submittedName>
        <fullName evidence="6">Nuclease</fullName>
    </submittedName>
</protein>
<dbReference type="SUPFAM" id="SSF50199">
    <property type="entry name" value="Staphylococcal nuclease"/>
    <property type="match status" value="1"/>
</dbReference>
<dbReference type="OrthoDB" id="4376109at2"/>
<feature type="chain" id="PRO_5002337280" evidence="4">
    <location>
        <begin position="23"/>
        <end position="163"/>
    </location>
</feature>
<evidence type="ECO:0000313" key="6">
    <source>
        <dbReference type="EMBL" id="KJH70210.1"/>
    </source>
</evidence>
<dbReference type="Pfam" id="PF00565">
    <property type="entry name" value="SNase"/>
    <property type="match status" value="1"/>
</dbReference>
<dbReference type="GO" id="GO:0016787">
    <property type="term" value="F:hydrolase activity"/>
    <property type="evidence" value="ECO:0007669"/>
    <property type="project" value="UniProtKB-KW"/>
</dbReference>
<dbReference type="PANTHER" id="PTHR12302:SF3">
    <property type="entry name" value="SERINE_THREONINE-PROTEIN KINASE 31"/>
    <property type="match status" value="1"/>
</dbReference>
<reference evidence="6 7" key="1">
    <citation type="submission" date="2015-02" db="EMBL/GenBank/DDBJ databases">
        <title>Draft genome of a novel marine cyanobacterium (Chroococcales) isolated from South Atlantic Ocean.</title>
        <authorList>
            <person name="Rigonato J."/>
            <person name="Alvarenga D.O."/>
            <person name="Branco L.H."/>
            <person name="Varani A.M."/>
            <person name="Brandini F.P."/>
            <person name="Fiore M.F."/>
        </authorList>
    </citation>
    <scope>NUCLEOTIDE SEQUENCE [LARGE SCALE GENOMIC DNA]</scope>
    <source>
        <strain evidence="6 7">CENA595</strain>
    </source>
</reference>
<feature type="signal peptide" evidence="4">
    <location>
        <begin position="1"/>
        <end position="22"/>
    </location>
</feature>
<gene>
    <name evidence="6" type="ORF">UH38_19670</name>
</gene>
<dbReference type="RefSeq" id="WP_045056395.1">
    <property type="nucleotide sequence ID" value="NZ_CAWMDP010000019.1"/>
</dbReference>
<dbReference type="InterPro" id="IPR016071">
    <property type="entry name" value="Staphylococal_nuclease_OB-fold"/>
</dbReference>
<sequence>MKPFLIYLTLVIFLASCQPNIAPQGMTVEVQKVISGQTLEVAATNRQIMKVRLIGIDAPDLRQQPWGKAAKAGLEAMLIGKRAVIELEAQPDEFGRRLAYIWCDRLLINEEIVNQGYVLASPQGKYAQRLILAQEWARLMERGIWNPSQPMRLTPAEFRSQYR</sequence>
<dbReference type="Proteomes" id="UP000032452">
    <property type="component" value="Unassembled WGS sequence"/>
</dbReference>